<name>A0A3N0E6U8_9ACTN</name>
<protein>
    <submittedName>
        <fullName evidence="1">Uncharacterized protein</fullName>
    </submittedName>
</protein>
<proteinExistence type="predicted"/>
<keyword evidence="2" id="KW-1185">Reference proteome</keyword>
<gene>
    <name evidence="1" type="ORF">EFW17_15005</name>
</gene>
<accession>A0A3N0E6U8</accession>
<reference evidence="1 2" key="1">
    <citation type="submission" date="2018-11" db="EMBL/GenBank/DDBJ databases">
        <title>The genome draft of YIM 96095.</title>
        <authorList>
            <person name="Tang S.-K."/>
            <person name="Chunyu W.-X."/>
            <person name="Feng Y.-Z."/>
        </authorList>
    </citation>
    <scope>NUCLEOTIDE SEQUENCE [LARGE SCALE GENOMIC DNA]</scope>
    <source>
        <strain evidence="1 2">YIM 96095</strain>
    </source>
</reference>
<dbReference type="OrthoDB" id="3422162at2"/>
<evidence type="ECO:0000313" key="1">
    <source>
        <dbReference type="EMBL" id="RNL83564.1"/>
    </source>
</evidence>
<sequence>MVYEGEPAVQRLRDLGLTIEDLTYALATGDREARRYRTDHDPPIMSGLARWAGTVRGLRDRLVPSGWHVKNSANLPVTLSPDEALGIVAVTGNENTGIRGPHSPCTQRPRGVVTLQAIERNRDQFEKQLGLPLEGLDVPLEDMTQDLGSFILWILLYHEHQDKIWAELSLPISIHEERHVGRWHERILLPTATPDG</sequence>
<dbReference type="Proteomes" id="UP000269198">
    <property type="component" value="Unassembled WGS sequence"/>
</dbReference>
<evidence type="ECO:0000313" key="2">
    <source>
        <dbReference type="Proteomes" id="UP000269198"/>
    </source>
</evidence>
<dbReference type="AlphaFoldDB" id="A0A3N0E6U8"/>
<dbReference type="RefSeq" id="WP_123202023.1">
    <property type="nucleotide sequence ID" value="NZ_RJMB01000015.1"/>
</dbReference>
<comment type="caution">
    <text evidence="1">The sequence shown here is derived from an EMBL/GenBank/DDBJ whole genome shotgun (WGS) entry which is preliminary data.</text>
</comment>
<dbReference type="EMBL" id="RJMB01000015">
    <property type="protein sequence ID" value="RNL83564.1"/>
    <property type="molecule type" value="Genomic_DNA"/>
</dbReference>
<organism evidence="1 2">
    <name type="scientific">Halostreptopolyspora alba</name>
    <dbReference type="NCBI Taxonomy" id="2487137"/>
    <lineage>
        <taxon>Bacteria</taxon>
        <taxon>Bacillati</taxon>
        <taxon>Actinomycetota</taxon>
        <taxon>Actinomycetes</taxon>
        <taxon>Streptosporangiales</taxon>
        <taxon>Nocardiopsidaceae</taxon>
        <taxon>Halostreptopolyspora</taxon>
    </lineage>
</organism>